<reference evidence="3" key="2">
    <citation type="submission" date="2015-01" db="EMBL/GenBank/DDBJ databases">
        <title>Evolutionary Origins and Diversification of the Mycorrhizal Mutualists.</title>
        <authorList>
            <consortium name="DOE Joint Genome Institute"/>
            <consortium name="Mycorrhizal Genomics Consortium"/>
            <person name="Kohler A."/>
            <person name="Kuo A."/>
            <person name="Nagy L.G."/>
            <person name="Floudas D."/>
            <person name="Copeland A."/>
            <person name="Barry K.W."/>
            <person name="Cichocki N."/>
            <person name="Veneault-Fourrey C."/>
            <person name="LaButti K."/>
            <person name="Lindquist E.A."/>
            <person name="Lipzen A."/>
            <person name="Lundell T."/>
            <person name="Morin E."/>
            <person name="Murat C."/>
            <person name="Riley R."/>
            <person name="Ohm R."/>
            <person name="Sun H."/>
            <person name="Tunlid A."/>
            <person name="Henrissat B."/>
            <person name="Grigoriev I.V."/>
            <person name="Hibbett D.S."/>
            <person name="Martin F."/>
        </authorList>
    </citation>
    <scope>NUCLEOTIDE SEQUENCE [LARGE SCALE GENOMIC DNA]</scope>
    <source>
        <strain evidence="3">LaAM-08-1</strain>
    </source>
</reference>
<name>A0A0C9XRG6_9AGAR</name>
<keyword evidence="3" id="KW-1185">Reference proteome</keyword>
<reference evidence="2 3" key="1">
    <citation type="submission" date="2014-04" db="EMBL/GenBank/DDBJ databases">
        <authorList>
            <consortium name="DOE Joint Genome Institute"/>
            <person name="Kuo A."/>
            <person name="Kohler A."/>
            <person name="Nagy L.G."/>
            <person name="Floudas D."/>
            <person name="Copeland A."/>
            <person name="Barry K.W."/>
            <person name="Cichocki N."/>
            <person name="Veneault-Fourrey C."/>
            <person name="LaButti K."/>
            <person name="Lindquist E.A."/>
            <person name="Lipzen A."/>
            <person name="Lundell T."/>
            <person name="Morin E."/>
            <person name="Murat C."/>
            <person name="Sun H."/>
            <person name="Tunlid A."/>
            <person name="Henrissat B."/>
            <person name="Grigoriev I.V."/>
            <person name="Hibbett D.S."/>
            <person name="Martin F."/>
            <person name="Nordberg H.P."/>
            <person name="Cantor M.N."/>
            <person name="Hua S.X."/>
        </authorList>
    </citation>
    <scope>NUCLEOTIDE SEQUENCE [LARGE SCALE GENOMIC DNA]</scope>
    <source>
        <strain evidence="2 3">LaAM-08-1</strain>
    </source>
</reference>
<dbReference type="EMBL" id="KN838667">
    <property type="protein sequence ID" value="KIJ98512.1"/>
    <property type="molecule type" value="Genomic_DNA"/>
</dbReference>
<accession>A0A0C9XRG6</accession>
<protein>
    <submittedName>
        <fullName evidence="2">Unplaced genomic scaffold K443scaffold_132, whole genome shotgun sequence</fullName>
    </submittedName>
</protein>
<dbReference type="HOGENOM" id="CLU_2038435_0_0_1"/>
<feature type="compositionally biased region" description="Basic residues" evidence="1">
    <location>
        <begin position="67"/>
        <end position="77"/>
    </location>
</feature>
<gene>
    <name evidence="2" type="ORF">K443DRAFT_9109</name>
</gene>
<dbReference type="AlphaFoldDB" id="A0A0C9XRG6"/>
<evidence type="ECO:0000256" key="1">
    <source>
        <dbReference type="SAM" id="MobiDB-lite"/>
    </source>
</evidence>
<organism evidence="2 3">
    <name type="scientific">Laccaria amethystina LaAM-08-1</name>
    <dbReference type="NCBI Taxonomy" id="1095629"/>
    <lineage>
        <taxon>Eukaryota</taxon>
        <taxon>Fungi</taxon>
        <taxon>Dikarya</taxon>
        <taxon>Basidiomycota</taxon>
        <taxon>Agaricomycotina</taxon>
        <taxon>Agaricomycetes</taxon>
        <taxon>Agaricomycetidae</taxon>
        <taxon>Agaricales</taxon>
        <taxon>Agaricineae</taxon>
        <taxon>Hydnangiaceae</taxon>
        <taxon>Laccaria</taxon>
    </lineage>
</organism>
<feature type="region of interest" description="Disordered" evidence="1">
    <location>
        <begin position="67"/>
        <end position="105"/>
    </location>
</feature>
<sequence>MSSELRSGFPKPCPAPVGPTAAVARGRCIGSIVERHALALLTRNHHDGHHPKSRTEMGFDAEASTWRRGRQQGRQRQWKGQGVRSIDTRPGRALLGRRPASSPPEYLLLGVADADAFEPNS</sequence>
<proteinExistence type="predicted"/>
<evidence type="ECO:0000313" key="3">
    <source>
        <dbReference type="Proteomes" id="UP000054477"/>
    </source>
</evidence>
<evidence type="ECO:0000313" key="2">
    <source>
        <dbReference type="EMBL" id="KIJ98512.1"/>
    </source>
</evidence>
<dbReference type="Proteomes" id="UP000054477">
    <property type="component" value="Unassembled WGS sequence"/>
</dbReference>